<dbReference type="CDD" id="cd10845">
    <property type="entry name" value="DSRM_RNAse_III_family"/>
    <property type="match status" value="1"/>
</dbReference>
<evidence type="ECO:0000256" key="5">
    <source>
        <dbReference type="ARBA" id="ARBA00022490"/>
    </source>
</evidence>
<dbReference type="CDD" id="cd00593">
    <property type="entry name" value="RIBOc"/>
    <property type="match status" value="1"/>
</dbReference>
<evidence type="ECO:0000259" key="16">
    <source>
        <dbReference type="PROSITE" id="PS50137"/>
    </source>
</evidence>
<evidence type="ECO:0000256" key="8">
    <source>
        <dbReference type="ARBA" id="ARBA00022694"/>
    </source>
</evidence>
<evidence type="ECO:0000256" key="1">
    <source>
        <dbReference type="ARBA" id="ARBA00000109"/>
    </source>
</evidence>
<accession>A0A451D313</accession>
<dbReference type="GO" id="GO:0046872">
    <property type="term" value="F:metal ion binding"/>
    <property type="evidence" value="ECO:0007669"/>
    <property type="project" value="UniProtKB-KW"/>
</dbReference>
<evidence type="ECO:0000256" key="10">
    <source>
        <dbReference type="ARBA" id="ARBA00022723"/>
    </source>
</evidence>
<dbReference type="EMBL" id="LR217705">
    <property type="protein sequence ID" value="VFP80066.1"/>
    <property type="molecule type" value="Genomic_DNA"/>
</dbReference>
<dbReference type="EC" id="3.1.26.3" evidence="15"/>
<keyword evidence="10 15" id="KW-0479">Metal-binding</keyword>
<evidence type="ECO:0000256" key="9">
    <source>
        <dbReference type="ARBA" id="ARBA00022722"/>
    </source>
</evidence>
<evidence type="ECO:0000256" key="12">
    <source>
        <dbReference type="ARBA" id="ARBA00022801"/>
    </source>
</evidence>
<dbReference type="PANTHER" id="PTHR11207:SF0">
    <property type="entry name" value="RIBONUCLEASE 3"/>
    <property type="match status" value="1"/>
</dbReference>
<dbReference type="GO" id="GO:0042802">
    <property type="term" value="F:identical protein binding"/>
    <property type="evidence" value="ECO:0007669"/>
    <property type="project" value="UniProtKB-ARBA"/>
</dbReference>
<proteinExistence type="inferred from homology"/>
<dbReference type="InterPro" id="IPR000999">
    <property type="entry name" value="RNase_III_dom"/>
</dbReference>
<comment type="subcellular location">
    <subcellularLocation>
        <location evidence="2 15">Cytoplasm</location>
    </subcellularLocation>
</comment>
<dbReference type="PROSITE" id="PS00517">
    <property type="entry name" value="RNASE_3_1"/>
    <property type="match status" value="1"/>
</dbReference>
<dbReference type="GO" id="GO:0008033">
    <property type="term" value="P:tRNA processing"/>
    <property type="evidence" value="ECO:0007669"/>
    <property type="project" value="UniProtKB-KW"/>
</dbReference>
<dbReference type="Gene3D" id="1.10.1520.10">
    <property type="entry name" value="Ribonuclease III domain"/>
    <property type="match status" value="1"/>
</dbReference>
<evidence type="ECO:0000256" key="7">
    <source>
        <dbReference type="ARBA" id="ARBA00022664"/>
    </source>
</evidence>
<dbReference type="AlphaFoldDB" id="A0A451D313"/>
<evidence type="ECO:0000256" key="4">
    <source>
        <dbReference type="ARBA" id="ARBA00011738"/>
    </source>
</evidence>
<evidence type="ECO:0000256" key="6">
    <source>
        <dbReference type="ARBA" id="ARBA00022552"/>
    </source>
</evidence>
<feature type="binding site" evidence="15">
    <location>
        <position position="114"/>
    </location>
    <ligand>
        <name>Mg(2+)</name>
        <dbReference type="ChEBI" id="CHEBI:18420"/>
    </ligand>
</feature>
<dbReference type="FunFam" id="3.30.160.20:FF:000003">
    <property type="entry name" value="Ribonuclease 3"/>
    <property type="match status" value="1"/>
</dbReference>
<reference evidence="18 19" key="1">
    <citation type="submission" date="2019-02" db="EMBL/GenBank/DDBJ databases">
        <authorList>
            <person name="Manzano-Marin A."/>
            <person name="Manzano-Marin A."/>
        </authorList>
    </citation>
    <scope>NUCLEOTIDE SEQUENCE [LARGE SCALE GENOMIC DNA]</scope>
    <source>
        <strain evidence="18 19">ErCisplendens/pseudotsugae</strain>
    </source>
</reference>
<protein>
    <recommendedName>
        <fullName evidence="15">Ribonuclease 3</fullName>
        <ecNumber evidence="15">3.1.26.3</ecNumber>
    </recommendedName>
    <alternativeName>
        <fullName evidence="15">Ribonuclease III</fullName>
        <shortName evidence="15">RNase III</shortName>
    </alternativeName>
</protein>
<dbReference type="FunFam" id="1.10.1520.10:FF:000001">
    <property type="entry name" value="Ribonuclease 3"/>
    <property type="match status" value="1"/>
</dbReference>
<dbReference type="SMART" id="SM00535">
    <property type="entry name" value="RIBOc"/>
    <property type="match status" value="1"/>
</dbReference>
<evidence type="ECO:0000256" key="2">
    <source>
        <dbReference type="ARBA" id="ARBA00004496"/>
    </source>
</evidence>
<keyword evidence="9 15" id="KW-0540">Nuclease</keyword>
<comment type="cofactor">
    <cofactor evidence="15">
        <name>Mg(2+)</name>
        <dbReference type="ChEBI" id="CHEBI:18420"/>
    </cofactor>
</comment>
<dbReference type="InterPro" id="IPR011907">
    <property type="entry name" value="RNase_III"/>
</dbReference>
<feature type="domain" description="DRBM" evidence="16">
    <location>
        <begin position="155"/>
        <end position="225"/>
    </location>
</feature>
<dbReference type="GO" id="GO:0019843">
    <property type="term" value="F:rRNA binding"/>
    <property type="evidence" value="ECO:0007669"/>
    <property type="project" value="UniProtKB-KW"/>
</dbReference>
<comment type="similarity">
    <text evidence="3">Belongs to the ribonuclease III family.</text>
</comment>
<feature type="binding site" evidence="15">
    <location>
        <position position="41"/>
    </location>
    <ligand>
        <name>Mg(2+)</name>
        <dbReference type="ChEBI" id="CHEBI:18420"/>
    </ligand>
</feature>
<keyword evidence="14 15" id="KW-0694">RNA-binding</keyword>
<organism evidence="18 19">
    <name type="scientific">Candidatus Erwinia haradaeae</name>
    <dbReference type="NCBI Taxonomy" id="1922217"/>
    <lineage>
        <taxon>Bacteria</taxon>
        <taxon>Pseudomonadati</taxon>
        <taxon>Pseudomonadota</taxon>
        <taxon>Gammaproteobacteria</taxon>
        <taxon>Enterobacterales</taxon>
        <taxon>Erwiniaceae</taxon>
        <taxon>Erwinia</taxon>
    </lineage>
</organism>
<sequence length="226" mass="25915">MDTVIMNQLQRKIGYFFKKTELLQQALTHRSFSRQNNERFEFLGDSILNCVISYAIYRGFPCIDEGDLSRMRSTLVRGYTLAEIAREFNLGSYLTLSRGEWKSGGYKRQSILSNAMEALIGGIFLDSNMQTIERLILNWYDSRLHTISPGDEQKDPKTRLQEFLQGNHLPLPSYLVLQVQGSEHHQLFTIQCIVTGIEEPVVETGFSRRQAEQKTAQTALIMLGIK</sequence>
<dbReference type="GO" id="GO:0005737">
    <property type="term" value="C:cytoplasm"/>
    <property type="evidence" value="ECO:0007669"/>
    <property type="project" value="UniProtKB-SubCell"/>
</dbReference>
<dbReference type="InterPro" id="IPR036389">
    <property type="entry name" value="RNase_III_sf"/>
</dbReference>
<dbReference type="NCBIfam" id="TIGR02191">
    <property type="entry name" value="RNaseIII"/>
    <property type="match status" value="1"/>
</dbReference>
<dbReference type="GO" id="GO:0003725">
    <property type="term" value="F:double-stranded RNA binding"/>
    <property type="evidence" value="ECO:0007669"/>
    <property type="project" value="TreeGrafter"/>
</dbReference>
<comment type="subunit">
    <text evidence="4 15">Homodimer.</text>
</comment>
<evidence type="ECO:0000256" key="13">
    <source>
        <dbReference type="ARBA" id="ARBA00022842"/>
    </source>
</evidence>
<feature type="binding site" evidence="15">
    <location>
        <position position="117"/>
    </location>
    <ligand>
        <name>Mg(2+)</name>
        <dbReference type="ChEBI" id="CHEBI:18420"/>
    </ligand>
</feature>
<dbReference type="SMART" id="SM00358">
    <property type="entry name" value="DSRM"/>
    <property type="match status" value="1"/>
</dbReference>
<keyword evidence="15" id="KW-0699">rRNA-binding</keyword>
<dbReference type="PROSITE" id="PS50142">
    <property type="entry name" value="RNASE_3_2"/>
    <property type="match status" value="1"/>
</dbReference>
<feature type="domain" description="RNase III" evidence="17">
    <location>
        <begin position="6"/>
        <end position="128"/>
    </location>
</feature>
<dbReference type="GO" id="GO:0004525">
    <property type="term" value="F:ribonuclease III activity"/>
    <property type="evidence" value="ECO:0007669"/>
    <property type="project" value="UniProtKB-UniRule"/>
</dbReference>
<keyword evidence="5 15" id="KW-0963">Cytoplasm</keyword>
<evidence type="ECO:0000313" key="19">
    <source>
        <dbReference type="Proteomes" id="UP000294338"/>
    </source>
</evidence>
<dbReference type="SUPFAM" id="SSF69065">
    <property type="entry name" value="RNase III domain-like"/>
    <property type="match status" value="1"/>
</dbReference>
<dbReference type="GO" id="GO:0010468">
    <property type="term" value="P:regulation of gene expression"/>
    <property type="evidence" value="ECO:0007669"/>
    <property type="project" value="TreeGrafter"/>
</dbReference>
<comment type="catalytic activity">
    <reaction evidence="1 15">
        <text>Endonucleolytic cleavage to 5'-phosphomonoester.</text>
        <dbReference type="EC" id="3.1.26.3"/>
    </reaction>
</comment>
<keyword evidence="7 15" id="KW-0507">mRNA processing</keyword>
<dbReference type="GO" id="GO:0006364">
    <property type="term" value="P:rRNA processing"/>
    <property type="evidence" value="ECO:0007669"/>
    <property type="project" value="UniProtKB-UniRule"/>
</dbReference>
<dbReference type="Gene3D" id="3.30.160.20">
    <property type="match status" value="1"/>
</dbReference>
<evidence type="ECO:0000313" key="18">
    <source>
        <dbReference type="EMBL" id="VFP80066.1"/>
    </source>
</evidence>
<feature type="active site" evidence="15">
    <location>
        <position position="117"/>
    </location>
</feature>
<dbReference type="Pfam" id="PF00035">
    <property type="entry name" value="dsrm"/>
    <property type="match status" value="1"/>
</dbReference>
<evidence type="ECO:0000256" key="11">
    <source>
        <dbReference type="ARBA" id="ARBA00022759"/>
    </source>
</evidence>
<keyword evidence="12 15" id="KW-0378">Hydrolase</keyword>
<gene>
    <name evidence="15 18" type="primary">rnc</name>
    <name evidence="18" type="ORF">ERCISPPS3390_071</name>
</gene>
<dbReference type="SUPFAM" id="SSF54768">
    <property type="entry name" value="dsRNA-binding domain-like"/>
    <property type="match status" value="1"/>
</dbReference>
<dbReference type="Proteomes" id="UP000294338">
    <property type="component" value="Chromosome 1"/>
</dbReference>
<dbReference type="InterPro" id="IPR014720">
    <property type="entry name" value="dsRBD_dom"/>
</dbReference>
<dbReference type="PROSITE" id="PS50137">
    <property type="entry name" value="DS_RBD"/>
    <property type="match status" value="1"/>
</dbReference>
<evidence type="ECO:0000256" key="3">
    <source>
        <dbReference type="ARBA" id="ARBA00010183"/>
    </source>
</evidence>
<dbReference type="Pfam" id="PF14622">
    <property type="entry name" value="Ribonucleas_3_3"/>
    <property type="match status" value="1"/>
</dbReference>
<keyword evidence="6 15" id="KW-0698">rRNA processing</keyword>
<keyword evidence="13 15" id="KW-0460">Magnesium</keyword>
<comment type="function">
    <text evidence="15">Digests double-stranded RNA. Involved in the processing of primary rRNA transcript to yield the immediate precursors to the large and small rRNAs (23S and 16S). Processes some mRNAs, and tRNAs when they are encoded in the rRNA operon. Processes pre-crRNA and tracrRNA of type II CRISPR loci if present in the organism.</text>
</comment>
<evidence type="ECO:0000256" key="14">
    <source>
        <dbReference type="ARBA" id="ARBA00022884"/>
    </source>
</evidence>
<keyword evidence="11 15" id="KW-0255">Endonuclease</keyword>
<dbReference type="HAMAP" id="MF_00104">
    <property type="entry name" value="RNase_III"/>
    <property type="match status" value="1"/>
</dbReference>
<evidence type="ECO:0000256" key="15">
    <source>
        <dbReference type="HAMAP-Rule" id="MF_00104"/>
    </source>
</evidence>
<evidence type="ECO:0000259" key="17">
    <source>
        <dbReference type="PROSITE" id="PS50142"/>
    </source>
</evidence>
<dbReference type="PANTHER" id="PTHR11207">
    <property type="entry name" value="RIBONUCLEASE III"/>
    <property type="match status" value="1"/>
</dbReference>
<keyword evidence="8 15" id="KW-0819">tRNA processing</keyword>
<name>A0A451D313_9GAMM</name>
<feature type="active site" evidence="15">
    <location>
        <position position="45"/>
    </location>
</feature>
<dbReference type="GO" id="GO:0006397">
    <property type="term" value="P:mRNA processing"/>
    <property type="evidence" value="ECO:0007669"/>
    <property type="project" value="UniProtKB-UniRule"/>
</dbReference>